<gene>
    <name evidence="1" type="ORF">OZSIB_4097</name>
</gene>
<dbReference type="EMBL" id="QOQW01000011">
    <property type="protein sequence ID" value="RCK79625.1"/>
    <property type="molecule type" value="Genomic_DNA"/>
</dbReference>
<sequence>MAKFEQSRSHLAYEFPDQASYLQSSLSTIKDGVRHFDRPHHVYVEGDLDLSPAADYSCSMIIWASGNVTIGRLTRTNPAARCLIIAGKDVRATGQPIEAGVLAPRGQLSWSGPLRLKGFLAVDRLEPEHFSADGGTIDYDTRFDPANPVQWSQAYSVVLGPGPTGTVHTQ</sequence>
<evidence type="ECO:0000313" key="2">
    <source>
        <dbReference type="Proteomes" id="UP000252355"/>
    </source>
</evidence>
<accession>A0A367ZNC0</accession>
<dbReference type="Proteomes" id="UP000252355">
    <property type="component" value="Unassembled WGS sequence"/>
</dbReference>
<dbReference type="AlphaFoldDB" id="A0A367ZNC0"/>
<protein>
    <submittedName>
        <fullName evidence="1">Uncharacterized protein</fullName>
    </submittedName>
</protein>
<proteinExistence type="predicted"/>
<name>A0A367ZNC0_9BACT</name>
<organism evidence="1 2">
    <name type="scientific">Candidatus Ozemobacter sibiricus</name>
    <dbReference type="NCBI Taxonomy" id="2268124"/>
    <lineage>
        <taxon>Bacteria</taxon>
        <taxon>Candidatus Ozemobacteria</taxon>
        <taxon>Candidatus Ozemobacterales</taxon>
        <taxon>Candidatus Ozemobacteraceae</taxon>
        <taxon>Candidatus Ozemobacter</taxon>
    </lineage>
</organism>
<evidence type="ECO:0000313" key="1">
    <source>
        <dbReference type="EMBL" id="RCK79625.1"/>
    </source>
</evidence>
<reference evidence="1 2" key="1">
    <citation type="submission" date="2018-05" db="EMBL/GenBank/DDBJ databases">
        <title>A metagenomic window into the 2 km-deep terrestrial subsurface aquifer revealed taxonomically and functionally diverse microbial community comprising novel uncultured bacterial lineages.</title>
        <authorList>
            <person name="Kadnikov V.V."/>
            <person name="Mardanov A.V."/>
            <person name="Beletsky A.V."/>
            <person name="Banks D."/>
            <person name="Pimenov N.V."/>
            <person name="Frank Y.A."/>
            <person name="Karnachuk O.V."/>
            <person name="Ravin N.V."/>
        </authorList>
    </citation>
    <scope>NUCLEOTIDE SEQUENCE [LARGE SCALE GENOMIC DNA]</scope>
    <source>
        <strain evidence="1">BY5</strain>
    </source>
</reference>
<comment type="caution">
    <text evidence="1">The sequence shown here is derived from an EMBL/GenBank/DDBJ whole genome shotgun (WGS) entry which is preliminary data.</text>
</comment>